<evidence type="ECO:0008006" key="5">
    <source>
        <dbReference type="Google" id="ProtNLM"/>
    </source>
</evidence>
<evidence type="ECO:0000256" key="2">
    <source>
        <dbReference type="SAM" id="Phobius"/>
    </source>
</evidence>
<protein>
    <recommendedName>
        <fullName evidence="5">Integral membrane protein</fullName>
    </recommendedName>
</protein>
<dbReference type="Pfam" id="PF19877">
    <property type="entry name" value="DUF6350"/>
    <property type="match status" value="1"/>
</dbReference>
<feature type="transmembrane region" description="Helical" evidence="2">
    <location>
        <begin position="204"/>
        <end position="224"/>
    </location>
</feature>
<sequence length="483" mass="46944">MNRLPTALLSALEAAIAAVVGLAALLVPMSLLWAVQFGMSTDFAVFWRATGVVWLLGHGADVTMTLDEAFAATVGLDQSARTFPVTVALLGLGLVTALFARRIGVRATRAGHPVVGIVSAALVVGAIGSLVAATSTSAATEPGSVQAALLPALVAGVAAAVGAIGESLRAGALDAEEPGPIALRVALLPHGLVSGVRAAFRGGVGAAALLLGAAAIVVAVSVFVRFADVVAVFQALQTGVVGGIAVSVAQLSVLPNIVVWAAAWLLGPGFAVGAGSAIGPTEQVAGAVPALPIAALLPAGTGIGLVCLVVPISAGVAAGMLLQRSERSDAGIAVTAARAGGAALVAASLLALAAWWSGGAIGPGRLGEVGPDPLAVLLFALGAVGVPLVAAATIAAAVDARDLARLPQSRILPTDRYDVGARGGSAVPTPTPTPTSNAKAVATSPEPAEATARVAAAVAAATGVVGPMRADPGRSDPGPASTP</sequence>
<organism evidence="3 4">
    <name type="scientific">Agromyces seonyuensis</name>
    <dbReference type="NCBI Taxonomy" id="2662446"/>
    <lineage>
        <taxon>Bacteria</taxon>
        <taxon>Bacillati</taxon>
        <taxon>Actinomycetota</taxon>
        <taxon>Actinomycetes</taxon>
        <taxon>Micrococcales</taxon>
        <taxon>Microbacteriaceae</taxon>
        <taxon>Agromyces</taxon>
    </lineage>
</organism>
<keyword evidence="2" id="KW-0812">Transmembrane</keyword>
<feature type="region of interest" description="Disordered" evidence="1">
    <location>
        <begin position="420"/>
        <end position="447"/>
    </location>
</feature>
<proteinExistence type="predicted"/>
<feature type="transmembrane region" description="Helical" evidence="2">
    <location>
        <begin position="258"/>
        <end position="278"/>
    </location>
</feature>
<dbReference type="Proteomes" id="UP000438182">
    <property type="component" value="Unassembled WGS sequence"/>
</dbReference>
<dbReference type="RefSeq" id="WP_160426552.1">
    <property type="nucleotide sequence ID" value="NZ_WSTA01000086.1"/>
</dbReference>
<feature type="non-terminal residue" evidence="3">
    <location>
        <position position="483"/>
    </location>
</feature>
<feature type="transmembrane region" description="Helical" evidence="2">
    <location>
        <begin position="376"/>
        <end position="398"/>
    </location>
</feature>
<comment type="caution">
    <text evidence="3">The sequence shown here is derived from an EMBL/GenBank/DDBJ whole genome shotgun (WGS) entry which is preliminary data.</text>
</comment>
<keyword evidence="4" id="KW-1185">Reference proteome</keyword>
<gene>
    <name evidence="3" type="ORF">GB864_15220</name>
</gene>
<dbReference type="EMBL" id="WSTA01000086">
    <property type="protein sequence ID" value="MWB99896.1"/>
    <property type="molecule type" value="Genomic_DNA"/>
</dbReference>
<accession>A0A6I4P024</accession>
<dbReference type="InterPro" id="IPR045931">
    <property type="entry name" value="DUF6350"/>
</dbReference>
<feature type="transmembrane region" description="Helical" evidence="2">
    <location>
        <begin position="145"/>
        <end position="164"/>
    </location>
</feature>
<reference evidence="3 4" key="1">
    <citation type="submission" date="2019-12" db="EMBL/GenBank/DDBJ databases">
        <authorList>
            <person name="Kim Y.S."/>
        </authorList>
    </citation>
    <scope>NUCLEOTIDE SEQUENCE [LARGE SCALE GENOMIC DNA]</scope>
    <source>
        <strain evidence="3 4">MMS17-SY077</strain>
    </source>
</reference>
<evidence type="ECO:0000313" key="4">
    <source>
        <dbReference type="Proteomes" id="UP000438182"/>
    </source>
</evidence>
<feature type="transmembrane region" description="Helical" evidence="2">
    <location>
        <begin position="112"/>
        <end position="133"/>
    </location>
</feature>
<feature type="transmembrane region" description="Helical" evidence="2">
    <location>
        <begin position="290"/>
        <end position="318"/>
    </location>
</feature>
<feature type="transmembrane region" description="Helical" evidence="2">
    <location>
        <begin position="230"/>
        <end position="251"/>
    </location>
</feature>
<evidence type="ECO:0000256" key="1">
    <source>
        <dbReference type="SAM" id="MobiDB-lite"/>
    </source>
</evidence>
<feature type="transmembrane region" description="Helical" evidence="2">
    <location>
        <begin position="82"/>
        <end position="100"/>
    </location>
</feature>
<keyword evidence="2" id="KW-1133">Transmembrane helix</keyword>
<feature type="transmembrane region" description="Helical" evidence="2">
    <location>
        <begin position="330"/>
        <end position="356"/>
    </location>
</feature>
<dbReference type="AlphaFoldDB" id="A0A6I4P024"/>
<name>A0A6I4P024_9MICO</name>
<keyword evidence="2" id="KW-0472">Membrane</keyword>
<evidence type="ECO:0000313" key="3">
    <source>
        <dbReference type="EMBL" id="MWB99896.1"/>
    </source>
</evidence>